<dbReference type="EMBL" id="JAVFWL010000002">
    <property type="protein sequence ID" value="KAK6735815.1"/>
    <property type="molecule type" value="Genomic_DNA"/>
</dbReference>
<dbReference type="EMBL" id="JAVFWL010000002">
    <property type="protein sequence ID" value="KAK6735838.1"/>
    <property type="molecule type" value="Genomic_DNA"/>
</dbReference>
<protein>
    <submittedName>
        <fullName evidence="1">Uncharacterized protein</fullName>
    </submittedName>
</protein>
<sequence length="152" mass="18178">MLRRRDCRLLQDSKVIPTDNVAAQHHLLIMDLKTSRPRKRHPRTETQRIKWWDVKDRKAAIREKEPKYKLRWRTRQPEDRGAYLATERDAKKAVFKSKSDRYKAVYGMLDTREGELADYSTIDAIYAVHILLEKHREKNRRVHPAFLDVTKA</sequence>
<dbReference type="Proteomes" id="UP001303046">
    <property type="component" value="Unassembled WGS sequence"/>
</dbReference>
<evidence type="ECO:0000313" key="3">
    <source>
        <dbReference type="Proteomes" id="UP001303046"/>
    </source>
</evidence>
<evidence type="ECO:0000313" key="1">
    <source>
        <dbReference type="EMBL" id="KAK6735815.1"/>
    </source>
</evidence>
<proteinExistence type="predicted"/>
<evidence type="ECO:0000313" key="2">
    <source>
        <dbReference type="EMBL" id="KAK6735838.1"/>
    </source>
</evidence>
<gene>
    <name evidence="1" type="primary">Necator_chrII.g6620</name>
    <name evidence="2" type="synonym">Necator_chrII.g6637</name>
    <name evidence="1" type="ORF">RB195_018827</name>
    <name evidence="2" type="ORF">RB195_018844</name>
</gene>
<name>A0ABR1CDA0_NECAM</name>
<accession>A0ABR1CDA0</accession>
<organism evidence="1 3">
    <name type="scientific">Necator americanus</name>
    <name type="common">Human hookworm</name>
    <dbReference type="NCBI Taxonomy" id="51031"/>
    <lineage>
        <taxon>Eukaryota</taxon>
        <taxon>Metazoa</taxon>
        <taxon>Ecdysozoa</taxon>
        <taxon>Nematoda</taxon>
        <taxon>Chromadorea</taxon>
        <taxon>Rhabditida</taxon>
        <taxon>Rhabditina</taxon>
        <taxon>Rhabditomorpha</taxon>
        <taxon>Strongyloidea</taxon>
        <taxon>Ancylostomatidae</taxon>
        <taxon>Bunostominae</taxon>
        <taxon>Necator</taxon>
    </lineage>
</organism>
<keyword evidence="3" id="KW-1185">Reference proteome</keyword>
<reference evidence="1 3" key="1">
    <citation type="submission" date="2023-08" db="EMBL/GenBank/DDBJ databases">
        <title>A Necator americanus chromosomal reference genome.</title>
        <authorList>
            <person name="Ilik V."/>
            <person name="Petrzelkova K.J."/>
            <person name="Pardy F."/>
            <person name="Fuh T."/>
            <person name="Niatou-Singa F.S."/>
            <person name="Gouil Q."/>
            <person name="Baker L."/>
            <person name="Ritchie M.E."/>
            <person name="Jex A.R."/>
            <person name="Gazzola D."/>
            <person name="Li H."/>
            <person name="Toshio Fujiwara R."/>
            <person name="Zhan B."/>
            <person name="Aroian R.V."/>
            <person name="Pafco B."/>
            <person name="Schwarz E.M."/>
        </authorList>
    </citation>
    <scope>NUCLEOTIDE SEQUENCE [LARGE SCALE GENOMIC DNA]</scope>
    <source>
        <strain evidence="1 3">Aroian</strain>
        <tissue evidence="1">Whole animal</tissue>
    </source>
</reference>
<comment type="caution">
    <text evidence="1">The sequence shown here is derived from an EMBL/GenBank/DDBJ whole genome shotgun (WGS) entry which is preliminary data.</text>
</comment>